<dbReference type="SUPFAM" id="SSF51679">
    <property type="entry name" value="Bacterial luciferase-like"/>
    <property type="match status" value="1"/>
</dbReference>
<keyword evidence="2" id="KW-0288">FMN</keyword>
<keyword evidence="4" id="KW-0503">Monooxygenase</keyword>
<dbReference type="PANTHER" id="PTHR42847">
    <property type="entry name" value="ALKANESULFONATE MONOOXYGENASE"/>
    <property type="match status" value="1"/>
</dbReference>
<dbReference type="InterPro" id="IPR022480">
    <property type="entry name" value="F420_MSMEG2906"/>
</dbReference>
<dbReference type="GO" id="GO:0008726">
    <property type="term" value="F:alkanesulfonate monooxygenase activity"/>
    <property type="evidence" value="ECO:0007669"/>
    <property type="project" value="TreeGrafter"/>
</dbReference>
<keyword evidence="6" id="KW-1133">Transmembrane helix</keyword>
<dbReference type="GO" id="GO:0046306">
    <property type="term" value="P:alkanesulfonate catabolic process"/>
    <property type="evidence" value="ECO:0007669"/>
    <property type="project" value="TreeGrafter"/>
</dbReference>
<evidence type="ECO:0000256" key="2">
    <source>
        <dbReference type="ARBA" id="ARBA00022643"/>
    </source>
</evidence>
<feature type="transmembrane region" description="Helical" evidence="6">
    <location>
        <begin position="46"/>
        <end position="70"/>
    </location>
</feature>
<proteinExistence type="predicted"/>
<accession>A0A511DCM9</accession>
<evidence type="ECO:0000256" key="3">
    <source>
        <dbReference type="ARBA" id="ARBA00023002"/>
    </source>
</evidence>
<name>A0A511DCM9_9PSEU</name>
<evidence type="ECO:0000256" key="1">
    <source>
        <dbReference type="ARBA" id="ARBA00022630"/>
    </source>
</evidence>
<dbReference type="InterPro" id="IPR050172">
    <property type="entry name" value="SsuD_RutA_monooxygenase"/>
</dbReference>
<evidence type="ECO:0000256" key="5">
    <source>
        <dbReference type="SAM" id="MobiDB-lite"/>
    </source>
</evidence>
<dbReference type="NCBIfam" id="TIGR03856">
    <property type="entry name" value="F420_MSMEG_2906"/>
    <property type="match status" value="1"/>
</dbReference>
<dbReference type="PANTHER" id="PTHR42847:SF8">
    <property type="entry name" value="CONSERVED PROTEIN"/>
    <property type="match status" value="1"/>
</dbReference>
<protein>
    <recommendedName>
        <fullName evidence="7">Luciferase-like domain-containing protein</fullName>
    </recommendedName>
</protein>
<keyword evidence="6" id="KW-0472">Membrane</keyword>
<feature type="region of interest" description="Disordered" evidence="5">
    <location>
        <begin position="225"/>
        <end position="255"/>
    </location>
</feature>
<keyword evidence="1" id="KW-0285">Flavoprotein</keyword>
<dbReference type="EMBL" id="BJVJ01000002">
    <property type="protein sequence ID" value="GEL21424.1"/>
    <property type="molecule type" value="Genomic_DNA"/>
</dbReference>
<comment type="caution">
    <text evidence="8">The sequence shown here is derived from an EMBL/GenBank/DDBJ whole genome shotgun (WGS) entry which is preliminary data.</text>
</comment>
<keyword evidence="9" id="KW-1185">Reference proteome</keyword>
<dbReference type="CDD" id="cd01097">
    <property type="entry name" value="Tetrahydromethanopterin_reductase"/>
    <property type="match status" value="1"/>
</dbReference>
<dbReference type="NCBIfam" id="NF038065">
    <property type="entry name" value="Pr6Pr"/>
    <property type="match status" value="1"/>
</dbReference>
<feature type="transmembrane region" description="Helical" evidence="6">
    <location>
        <begin position="111"/>
        <end position="132"/>
    </location>
</feature>
<feature type="transmembrane region" description="Helical" evidence="6">
    <location>
        <begin position="184"/>
        <end position="207"/>
    </location>
</feature>
<dbReference type="InterPro" id="IPR036661">
    <property type="entry name" value="Luciferase-like_sf"/>
</dbReference>
<feature type="domain" description="Luciferase-like" evidence="7">
    <location>
        <begin position="257"/>
        <end position="469"/>
    </location>
</feature>
<evidence type="ECO:0000256" key="6">
    <source>
        <dbReference type="SAM" id="Phobius"/>
    </source>
</evidence>
<dbReference type="InterPro" id="IPR049713">
    <property type="entry name" value="Pr6Pr-like"/>
</dbReference>
<dbReference type="Pfam" id="PF00296">
    <property type="entry name" value="Bac_luciferase"/>
    <property type="match status" value="1"/>
</dbReference>
<dbReference type="AlphaFoldDB" id="A0A511DCM9"/>
<feature type="transmembrane region" description="Helical" evidence="6">
    <location>
        <begin position="82"/>
        <end position="105"/>
    </location>
</feature>
<feature type="transmembrane region" description="Helical" evidence="6">
    <location>
        <begin position="144"/>
        <end position="164"/>
    </location>
</feature>
<keyword evidence="6" id="KW-0812">Transmembrane</keyword>
<evidence type="ECO:0000259" key="7">
    <source>
        <dbReference type="Pfam" id="PF00296"/>
    </source>
</evidence>
<evidence type="ECO:0000313" key="9">
    <source>
        <dbReference type="Proteomes" id="UP000321685"/>
    </source>
</evidence>
<dbReference type="InterPro" id="IPR011251">
    <property type="entry name" value="Luciferase-like_dom"/>
</dbReference>
<organism evidence="8 9">
    <name type="scientific">Pseudonocardia sulfidoxydans NBRC 16205</name>
    <dbReference type="NCBI Taxonomy" id="1223511"/>
    <lineage>
        <taxon>Bacteria</taxon>
        <taxon>Bacillati</taxon>
        <taxon>Actinomycetota</taxon>
        <taxon>Actinomycetes</taxon>
        <taxon>Pseudonocardiales</taxon>
        <taxon>Pseudonocardiaceae</taxon>
        <taxon>Pseudonocardia</taxon>
    </lineage>
</organism>
<keyword evidence="3" id="KW-0560">Oxidoreductase</keyword>
<evidence type="ECO:0000313" key="8">
    <source>
        <dbReference type="EMBL" id="GEL21424.1"/>
    </source>
</evidence>
<dbReference type="Proteomes" id="UP000321685">
    <property type="component" value="Unassembled WGS sequence"/>
</dbReference>
<reference evidence="8 9" key="1">
    <citation type="submission" date="2019-07" db="EMBL/GenBank/DDBJ databases">
        <title>Whole genome shotgun sequence of Pseudonocardia sulfidoxydans NBRC 16205.</title>
        <authorList>
            <person name="Hosoyama A."/>
            <person name="Uohara A."/>
            <person name="Ohji S."/>
            <person name="Ichikawa N."/>
        </authorList>
    </citation>
    <scope>NUCLEOTIDE SEQUENCE [LARGE SCALE GENOMIC DNA]</scope>
    <source>
        <strain evidence="8 9">NBRC 16205</strain>
    </source>
</reference>
<evidence type="ECO:0000256" key="4">
    <source>
        <dbReference type="ARBA" id="ARBA00023033"/>
    </source>
</evidence>
<sequence>MIRTSAVGRMWFAATAVVVVVAIVVQAVVAARGNPYSLFDTPGERLANMLAFFTILSNLLVGVTFAVLALRQGPYPRLLRVLHLDAVLGIAVTGIVYNLVLAPLFDLSGAAWLANLLLHVVVPIMAVLGWLVFGPRGQVDTSTVLLSTIYPILWLAFTLVRGAVTDWGPNPPWYPYPFVDVGELGYWRVAINCVVIAVLFLGLAFGAKALDRFLTRRFHPDAAAAATGGAARTTPRTAADTAADTAPGTAGARPPVRIGVQLQPQHADYARIRDAVAEAEEAGVDVVFNWDHFFPLRGDADGRHFECWTMLGAWAEATERVEIGALVSCAGYRNPELLADMARTVDHISGGRLILGIGAGWFRRDYDEYGYDFGTPGSRLATLADALPRIQARWERLNPPPTRTIPILVGGGGEKKTLRYTAEHADIWHGFGDAETIAHKSRVLDEHCADVGRDPAAIARSAGVQSAPDTVADAMLAAGVTLFTIGVGGPRYDLGLLRDWIAWRDALPPA</sequence>
<gene>
    <name evidence="8" type="ORF">PSU4_03780</name>
</gene>
<dbReference type="Gene3D" id="3.20.20.30">
    <property type="entry name" value="Luciferase-like domain"/>
    <property type="match status" value="1"/>
</dbReference>